<sequence>MKRVCGSRINPVKSLSTHLISIAVCLALVLCLDKAIAADQMQKVGAVERKAEILEQKAATSDGKHPASAKIITRPEARMVDPDGEEPLDDALSCLARSIYWEARSEGIAGMQAIANVVMNRLGHEDFFDTICDVVMQGGEQGVCHFSWWCDGRSDDALEEKSYALAKEIARKALNQQLSDMTDGALYFHHHTAIPDWASEFIKTVKIGEHIFYKPPTVVTEAGN</sequence>
<dbReference type="Proteomes" id="UP000199533">
    <property type="component" value="Unassembled WGS sequence"/>
</dbReference>
<feature type="domain" description="Cell wall hydrolase SleB" evidence="1">
    <location>
        <begin position="106"/>
        <end position="213"/>
    </location>
</feature>
<accession>A0A1I4GKJ6</accession>
<dbReference type="InterPro" id="IPR011105">
    <property type="entry name" value="Cell_wall_hydrolase_SleB"/>
</dbReference>
<keyword evidence="2" id="KW-0378">Hydrolase</keyword>
<dbReference type="Pfam" id="PF07486">
    <property type="entry name" value="Hydrolase_2"/>
    <property type="match status" value="1"/>
</dbReference>
<protein>
    <submittedName>
        <fullName evidence="2">Cell Wall Hydrolase</fullName>
    </submittedName>
</protein>
<dbReference type="EMBL" id="FOSP01000057">
    <property type="protein sequence ID" value="SFL30389.1"/>
    <property type="molecule type" value="Genomic_DNA"/>
</dbReference>
<evidence type="ECO:0000259" key="1">
    <source>
        <dbReference type="Pfam" id="PF07486"/>
    </source>
</evidence>
<reference evidence="3" key="1">
    <citation type="submission" date="2016-10" db="EMBL/GenBank/DDBJ databases">
        <authorList>
            <person name="Varghese N."/>
            <person name="Submissions S."/>
        </authorList>
    </citation>
    <scope>NUCLEOTIDE SEQUENCE [LARGE SCALE GENOMIC DNA]</scope>
    <source>
        <strain evidence="3">Nm69</strain>
    </source>
</reference>
<dbReference type="STRING" id="52441.SAMN05216302_105710"/>
<gene>
    <name evidence="2" type="ORF">SAMN05216302_105710</name>
</gene>
<proteinExistence type="predicted"/>
<dbReference type="GO" id="GO:0016787">
    <property type="term" value="F:hydrolase activity"/>
    <property type="evidence" value="ECO:0007669"/>
    <property type="project" value="UniProtKB-KW"/>
</dbReference>
<evidence type="ECO:0000313" key="3">
    <source>
        <dbReference type="Proteomes" id="UP000199533"/>
    </source>
</evidence>
<dbReference type="InterPro" id="IPR042047">
    <property type="entry name" value="SleB_dom1"/>
</dbReference>
<evidence type="ECO:0000313" key="2">
    <source>
        <dbReference type="EMBL" id="SFL30389.1"/>
    </source>
</evidence>
<organism evidence="2 3">
    <name type="scientific">Nitrosomonas aestuarii</name>
    <dbReference type="NCBI Taxonomy" id="52441"/>
    <lineage>
        <taxon>Bacteria</taxon>
        <taxon>Pseudomonadati</taxon>
        <taxon>Pseudomonadota</taxon>
        <taxon>Betaproteobacteria</taxon>
        <taxon>Nitrosomonadales</taxon>
        <taxon>Nitrosomonadaceae</taxon>
        <taxon>Nitrosomonas</taxon>
    </lineage>
</organism>
<dbReference type="AlphaFoldDB" id="A0A1I4GKJ6"/>
<dbReference type="Gene3D" id="1.10.10.2520">
    <property type="entry name" value="Cell wall hydrolase SleB, domain 1"/>
    <property type="match status" value="1"/>
</dbReference>
<keyword evidence="3" id="KW-1185">Reference proteome</keyword>
<name>A0A1I4GKJ6_9PROT</name>